<sequence>MTRATKETEKITRHRFIAPCDYGVGGDIGTFMDAMHWAQQKAMELGRNTGSDDWARVFPEDDQIVIVVEETQKA</sequence>
<dbReference type="RefSeq" id="YP_009269191.1">
    <property type="nucleotide sequence ID" value="NC_030696.1"/>
</dbReference>
<keyword evidence="2" id="KW-1185">Reference proteome</keyword>
<protein>
    <submittedName>
        <fullName evidence="1">Uncharacterized protein</fullName>
    </submittedName>
</protein>
<reference evidence="1 2" key="1">
    <citation type="submission" date="2016-03" db="EMBL/GenBank/DDBJ databases">
        <authorList>
            <person name="Montgomery M.T."/>
            <person name="Guerrero C.A."/>
            <person name="Mavrich T.N."/>
            <person name="Pope W.H."/>
            <person name="Garlena R.A."/>
            <person name="Russell D.A."/>
            <person name="Jacobs-Sera D."/>
            <person name="Hendrix R.W."/>
            <person name="Hatfull G.F."/>
        </authorList>
    </citation>
    <scope>NUCLEOTIDE SEQUENCE [LARGE SCALE GENOMIC DNA]</scope>
</reference>
<accession>A0A160DGZ1</accession>
<gene>
    <name evidence="1" type="primary">78</name>
    <name evidence="1" type="ORF">PBI_SMOOTHIE_78</name>
</gene>
<evidence type="ECO:0000313" key="2">
    <source>
        <dbReference type="Proteomes" id="UP000201458"/>
    </source>
</evidence>
<evidence type="ECO:0000313" key="1">
    <source>
        <dbReference type="EMBL" id="ANA86234.1"/>
    </source>
</evidence>
<proteinExistence type="predicted"/>
<organism evidence="1 2">
    <name type="scientific">Gordonia phage Smoothie</name>
    <dbReference type="NCBI Taxonomy" id="1838078"/>
    <lineage>
        <taxon>Viruses</taxon>
        <taxon>Duplodnaviria</taxon>
        <taxon>Heunggongvirae</taxon>
        <taxon>Uroviricota</taxon>
        <taxon>Caudoviricetes</taxon>
        <taxon>Smoothievirus</taxon>
        <taxon>Smoothievirus smoothie</taxon>
    </lineage>
</organism>
<dbReference type="GeneID" id="28378537"/>
<dbReference type="Proteomes" id="UP000201458">
    <property type="component" value="Segment"/>
</dbReference>
<name>A0A160DGZ1_9CAUD</name>
<dbReference type="KEGG" id="vg:28378537"/>
<dbReference type="EMBL" id="KU998244">
    <property type="protein sequence ID" value="ANA86234.1"/>
    <property type="molecule type" value="Genomic_DNA"/>
</dbReference>